<keyword evidence="2" id="KW-1185">Reference proteome</keyword>
<protein>
    <submittedName>
        <fullName evidence="1">Uncharacterized protein</fullName>
    </submittedName>
</protein>
<dbReference type="Proteomes" id="UP000317722">
    <property type="component" value="Unassembled WGS sequence"/>
</dbReference>
<comment type="caution">
    <text evidence="1">The sequence shown here is derived from an EMBL/GenBank/DDBJ whole genome shotgun (WGS) entry which is preliminary data.</text>
</comment>
<evidence type="ECO:0000313" key="1">
    <source>
        <dbReference type="EMBL" id="TPG19671.1"/>
    </source>
</evidence>
<evidence type="ECO:0000313" key="2">
    <source>
        <dbReference type="Proteomes" id="UP000317722"/>
    </source>
</evidence>
<gene>
    <name evidence="1" type="ORF">EAH86_04285</name>
</gene>
<dbReference type="EMBL" id="RCZM01000001">
    <property type="protein sequence ID" value="TPG19671.1"/>
    <property type="molecule type" value="Genomic_DNA"/>
</dbReference>
<accession>A0A502D6N4</accession>
<reference evidence="1 2" key="1">
    <citation type="journal article" date="2019" name="Environ. Microbiol.">
        <title>Species interactions and distinct microbial communities in high Arctic permafrost affected cryosols are associated with the CH4 and CO2 gas fluxes.</title>
        <authorList>
            <person name="Altshuler I."/>
            <person name="Hamel J."/>
            <person name="Turney S."/>
            <person name="Magnuson E."/>
            <person name="Levesque R."/>
            <person name="Greer C."/>
            <person name="Whyte L.G."/>
        </authorList>
    </citation>
    <scope>NUCLEOTIDE SEQUENCE [LARGE SCALE GENOMIC DNA]</scope>
    <source>
        <strain evidence="1 2">S9.3A</strain>
    </source>
</reference>
<organism evidence="1 2">
    <name type="scientific">Pedococcus bigeumensis</name>
    <dbReference type="NCBI Taxonomy" id="433644"/>
    <lineage>
        <taxon>Bacteria</taxon>
        <taxon>Bacillati</taxon>
        <taxon>Actinomycetota</taxon>
        <taxon>Actinomycetes</taxon>
        <taxon>Micrococcales</taxon>
        <taxon>Intrasporangiaceae</taxon>
        <taxon>Pedococcus</taxon>
    </lineage>
</organism>
<sequence>MACQVVPLGDWTAVLPTERHSRAEPPYDEAVAVLAARPVPRRMRGALGFFTVDGRAVVTAQAPGWRGVVRWLVWEPGVGVVRAPNLELARPSDLVSAAGRTGDERAVTQIVVERNGTADRVITDLLSVLRLPGSELVGPEVGLRGQVVAPTAQAVARFDARMAEQARHRSELEENS</sequence>
<proteinExistence type="predicted"/>
<dbReference type="AlphaFoldDB" id="A0A502D6N4"/>
<name>A0A502D6N4_9MICO</name>